<dbReference type="PANTHER" id="PTHR30472:SF29">
    <property type="entry name" value="VITAMIN B12 IMPORT SYSTEM PERMEASE PROTEIN BTUC"/>
    <property type="match status" value="1"/>
</dbReference>
<dbReference type="GO" id="GO:0015889">
    <property type="term" value="P:cobalamin transport"/>
    <property type="evidence" value="ECO:0007669"/>
    <property type="project" value="UniProtKB-UniRule"/>
</dbReference>
<evidence type="ECO:0000256" key="6">
    <source>
        <dbReference type="ARBA" id="ARBA00022692"/>
    </source>
</evidence>
<dbReference type="Proteomes" id="UP000019028">
    <property type="component" value="Chromosome"/>
</dbReference>
<evidence type="ECO:0000256" key="1">
    <source>
        <dbReference type="ARBA" id="ARBA00004651"/>
    </source>
</evidence>
<organism evidence="10 11">
    <name type="scientific">Sodalis praecaptivus</name>
    <dbReference type="NCBI Taxonomy" id="1239307"/>
    <lineage>
        <taxon>Bacteria</taxon>
        <taxon>Pseudomonadati</taxon>
        <taxon>Pseudomonadota</taxon>
        <taxon>Gammaproteobacteria</taxon>
        <taxon>Enterobacterales</taxon>
        <taxon>Bruguierivoracaceae</taxon>
        <taxon>Sodalis</taxon>
    </lineage>
</organism>
<feature type="transmembrane region" description="Helical" evidence="9">
    <location>
        <begin position="24"/>
        <end position="47"/>
    </location>
</feature>
<dbReference type="NCBIfam" id="NF003001">
    <property type="entry name" value="PRK03784.1"/>
    <property type="match status" value="1"/>
</dbReference>
<comment type="subunit">
    <text evidence="9">The complex is composed of two ATP-binding proteins (BtuD), two transmembrane proteins (BtuC) and a solute-binding protein (BtuF).</text>
</comment>
<dbReference type="KEGG" id="sod:Sant_2072"/>
<evidence type="ECO:0000313" key="10">
    <source>
        <dbReference type="EMBL" id="AHF77120.1"/>
    </source>
</evidence>
<evidence type="ECO:0000256" key="5">
    <source>
        <dbReference type="ARBA" id="ARBA00022519"/>
    </source>
</evidence>
<evidence type="ECO:0000256" key="8">
    <source>
        <dbReference type="ARBA" id="ARBA00023136"/>
    </source>
</evidence>
<evidence type="ECO:0000256" key="9">
    <source>
        <dbReference type="HAMAP-Rule" id="MF_01004"/>
    </source>
</evidence>
<dbReference type="FunFam" id="1.10.3470.10:FF:000001">
    <property type="entry name" value="Vitamin B12 ABC transporter permease BtuC"/>
    <property type="match status" value="1"/>
</dbReference>
<sequence length="334" mass="35930">MTASGDPGYARLLKRQQRYDRRRLVLLGLLLLAALIFSLSAGEIWLWPTRWLSEDARLFIWQLRLPRTLAVVLVGASLGMAGAVMQGIFDNPLAEPGLLGVANGAGMTLTLAVLLGGGRLPVWVLGLSAVAGALLMTLALLTFARRQASNARLLLTGVALGILCGAVMTWLIYFSSSLDLRQLLYWLMGGFSGVDWRDKWLMLSLLPFLIWLGSCGRVLNLLALGEASAQQLGLPVYFWRTSFVLAFGWMVGISVALAGAISFIGLVVPHILRLWGLNDHRALLPGCALAGGGLLLLADVVARVSLRAAEIPVGVVTATLGAPVFIWLLIRVRG</sequence>
<evidence type="ECO:0000256" key="7">
    <source>
        <dbReference type="ARBA" id="ARBA00022989"/>
    </source>
</evidence>
<name>W0HY37_9GAMM</name>
<keyword evidence="3 9" id="KW-0813">Transport</keyword>
<dbReference type="RefSeq" id="WP_025422253.1">
    <property type="nucleotide sequence ID" value="NZ_CP006569.1"/>
</dbReference>
<dbReference type="InterPro" id="IPR037294">
    <property type="entry name" value="ABC_BtuC-like"/>
</dbReference>
<keyword evidence="11" id="KW-1185">Reference proteome</keyword>
<dbReference type="Pfam" id="PF01032">
    <property type="entry name" value="FecCD"/>
    <property type="match status" value="1"/>
</dbReference>
<dbReference type="PATRIC" id="fig|1239307.3.peg.2288"/>
<evidence type="ECO:0000256" key="3">
    <source>
        <dbReference type="ARBA" id="ARBA00022448"/>
    </source>
</evidence>
<feature type="transmembrane region" description="Helical" evidence="9">
    <location>
        <begin position="97"/>
        <end position="116"/>
    </location>
</feature>
<protein>
    <recommendedName>
        <fullName evidence="9">Vitamin B12 import system permease protein BtuC</fullName>
    </recommendedName>
</protein>
<comment type="function">
    <text evidence="9">Part of the ABC transporter complex BtuCDF involved in vitamin B12 import. Involved in the translocation of the substrate across the membrane.</text>
</comment>
<dbReference type="SUPFAM" id="SSF81345">
    <property type="entry name" value="ABC transporter involved in vitamin B12 uptake, BtuC"/>
    <property type="match status" value="1"/>
</dbReference>
<comment type="subcellular location">
    <subcellularLocation>
        <location evidence="1 9">Cell membrane</location>
        <topology evidence="1 9">Multi-pass membrane protein</topology>
    </subcellularLocation>
</comment>
<feature type="transmembrane region" description="Helical" evidence="9">
    <location>
        <begin position="309"/>
        <end position="330"/>
    </location>
</feature>
<keyword evidence="4 9" id="KW-1003">Cell membrane</keyword>
<feature type="transmembrane region" description="Helical" evidence="9">
    <location>
        <begin position="67"/>
        <end position="85"/>
    </location>
</feature>
<dbReference type="InterPro" id="IPR023691">
    <property type="entry name" value="ABC_transptr_BtuC"/>
</dbReference>
<dbReference type="GO" id="GO:0090482">
    <property type="term" value="F:vitamin transmembrane transporter activity"/>
    <property type="evidence" value="ECO:0007669"/>
    <property type="project" value="UniProtKB-UniRule"/>
</dbReference>
<reference evidence="10 11" key="1">
    <citation type="journal article" date="2014" name="Genome Biol. Evol.">
        <title>Genome degeneration and adaptation in a nascent stage of symbiosis.</title>
        <authorList>
            <person name="Oakeson K.F."/>
            <person name="Gil R."/>
            <person name="Clayton A.L."/>
            <person name="Dunn D.M."/>
            <person name="von Niederhausern A.C."/>
            <person name="Hamil C."/>
            <person name="Aoyagi A."/>
            <person name="Duval B."/>
            <person name="Baca A."/>
            <person name="Silva F.J."/>
            <person name="Vallier A."/>
            <person name="Jackson D.G."/>
            <person name="Latorre A."/>
            <person name="Weiss R.B."/>
            <person name="Heddi A."/>
            <person name="Moya A."/>
            <person name="Dale C."/>
        </authorList>
    </citation>
    <scope>NUCLEOTIDE SEQUENCE [LARGE SCALE GENOMIC DNA]</scope>
    <source>
        <strain evidence="10 11">HS1</strain>
    </source>
</reference>
<dbReference type="CDD" id="cd06550">
    <property type="entry name" value="TM_ABC_iron-siderophores_like"/>
    <property type="match status" value="1"/>
</dbReference>
<keyword evidence="7 9" id="KW-1133">Transmembrane helix</keyword>
<evidence type="ECO:0000256" key="2">
    <source>
        <dbReference type="ARBA" id="ARBA00007935"/>
    </source>
</evidence>
<feature type="transmembrane region" description="Helical" evidence="9">
    <location>
        <begin position="200"/>
        <end position="222"/>
    </location>
</feature>
<dbReference type="InterPro" id="IPR000522">
    <property type="entry name" value="ABC_transptr_permease_BtuC"/>
</dbReference>
<proteinExistence type="inferred from homology"/>
<feature type="transmembrane region" description="Helical" evidence="9">
    <location>
        <begin position="243"/>
        <end position="271"/>
    </location>
</feature>
<feature type="transmembrane region" description="Helical" evidence="9">
    <location>
        <begin position="283"/>
        <end position="302"/>
    </location>
</feature>
<gene>
    <name evidence="9 10" type="primary">btuC</name>
    <name evidence="10" type="ORF">Sant_2072</name>
</gene>
<dbReference type="Gene3D" id="1.10.3470.10">
    <property type="entry name" value="ABC transporter involved in vitamin B12 uptake, BtuC"/>
    <property type="match status" value="1"/>
</dbReference>
<dbReference type="HOGENOM" id="CLU_013016_0_3_6"/>
<feature type="transmembrane region" description="Helical" evidence="9">
    <location>
        <begin position="153"/>
        <end position="173"/>
    </location>
</feature>
<keyword evidence="5" id="KW-0997">Cell inner membrane</keyword>
<dbReference type="AlphaFoldDB" id="W0HY37"/>
<dbReference type="HAMAP" id="MF_01004">
    <property type="entry name" value="BtuC"/>
    <property type="match status" value="1"/>
</dbReference>
<keyword evidence="6 9" id="KW-0812">Transmembrane</keyword>
<keyword evidence="8 9" id="KW-0472">Membrane</keyword>
<dbReference type="GO" id="GO:0005886">
    <property type="term" value="C:plasma membrane"/>
    <property type="evidence" value="ECO:0007669"/>
    <property type="project" value="UniProtKB-SubCell"/>
</dbReference>
<feature type="transmembrane region" description="Helical" evidence="9">
    <location>
        <begin position="122"/>
        <end position="141"/>
    </location>
</feature>
<dbReference type="EMBL" id="CP006569">
    <property type="protein sequence ID" value="AHF77120.1"/>
    <property type="molecule type" value="Genomic_DNA"/>
</dbReference>
<accession>W0HY37</accession>
<evidence type="ECO:0000256" key="4">
    <source>
        <dbReference type="ARBA" id="ARBA00022475"/>
    </source>
</evidence>
<comment type="similarity">
    <text evidence="2 9">Belongs to the binding-protein-dependent transport system permease family. FecCD subfamily.</text>
</comment>
<dbReference type="OrthoDB" id="9055647at2"/>
<evidence type="ECO:0000313" key="11">
    <source>
        <dbReference type="Proteomes" id="UP000019028"/>
    </source>
</evidence>
<dbReference type="PANTHER" id="PTHR30472">
    <property type="entry name" value="FERRIC ENTEROBACTIN TRANSPORT SYSTEM PERMEASE PROTEIN"/>
    <property type="match status" value="1"/>
</dbReference>